<name>A0A9N9WSD5_9DIPT</name>
<protein>
    <submittedName>
        <fullName evidence="1">Uncharacterized protein</fullName>
    </submittedName>
</protein>
<proteinExistence type="predicted"/>
<dbReference type="Proteomes" id="UP001153620">
    <property type="component" value="Chromosome 2"/>
</dbReference>
<gene>
    <name evidence="1" type="ORF">CHIRRI_LOCUS7132</name>
</gene>
<reference evidence="1" key="2">
    <citation type="submission" date="2022-10" db="EMBL/GenBank/DDBJ databases">
        <authorList>
            <consortium name="ENA_rothamsted_submissions"/>
            <consortium name="culmorum"/>
            <person name="King R."/>
        </authorList>
    </citation>
    <scope>NUCLEOTIDE SEQUENCE</scope>
</reference>
<keyword evidence="2" id="KW-1185">Reference proteome</keyword>
<evidence type="ECO:0000313" key="2">
    <source>
        <dbReference type="Proteomes" id="UP001153620"/>
    </source>
</evidence>
<evidence type="ECO:0000313" key="1">
    <source>
        <dbReference type="EMBL" id="CAG9804239.1"/>
    </source>
</evidence>
<dbReference type="AlphaFoldDB" id="A0A9N9WSD5"/>
<sequence length="27" mass="3405">MPYNLLLLNYQNENTNNHHDYHLKIEY</sequence>
<organism evidence="1 2">
    <name type="scientific">Chironomus riparius</name>
    <dbReference type="NCBI Taxonomy" id="315576"/>
    <lineage>
        <taxon>Eukaryota</taxon>
        <taxon>Metazoa</taxon>
        <taxon>Ecdysozoa</taxon>
        <taxon>Arthropoda</taxon>
        <taxon>Hexapoda</taxon>
        <taxon>Insecta</taxon>
        <taxon>Pterygota</taxon>
        <taxon>Neoptera</taxon>
        <taxon>Endopterygota</taxon>
        <taxon>Diptera</taxon>
        <taxon>Nematocera</taxon>
        <taxon>Chironomoidea</taxon>
        <taxon>Chironomidae</taxon>
        <taxon>Chironominae</taxon>
        <taxon>Chironomus</taxon>
    </lineage>
</organism>
<reference evidence="1" key="1">
    <citation type="submission" date="2022-01" db="EMBL/GenBank/DDBJ databases">
        <authorList>
            <person name="King R."/>
        </authorList>
    </citation>
    <scope>NUCLEOTIDE SEQUENCE</scope>
</reference>
<accession>A0A9N9WSD5</accession>
<dbReference type="EMBL" id="OU895878">
    <property type="protein sequence ID" value="CAG9804239.1"/>
    <property type="molecule type" value="Genomic_DNA"/>
</dbReference>